<sequence length="1271" mass="147580">MNENNFELITKSISSIQIFDNTPIEEENSPEIYLSLEQSNLHTDRKAYIETGESFDLSVLAEIHQVNETAKRLFAVLYAHRSILKSVLKITNEVKEKEALNNIKKANLELMNSVFKKAKDLMNFRDEATKFICETISNLKKRKEEIINRCILKDFGNLIDSYTVLDLLMNQKASFANDFSHFKREYSSGFEGGIEKAETLQEMHSLSLFLAKKYSLLSNLKENLLKITGYDDFFEMLIMFMLELYESKRIILPDEKRRYLRIISVSLVLMGDPKNEKTNPFKSKGLPLSKIGKIFKESPFILLYGDMSVGIEQILSQSTYFSSSIWGSLEENHVVEKYMLINHIDNERNAYDFYVFEFIKIINPLKAKIEKKQQLSDDEISTWITFFINGLGHICKWTSQILEQSAYKYTHAIDSSKCPIGATEYERAVRYNYSDKELSTLLEYISMVKALSSLLQKETEIIFSITRKYIYRQIQKFAQNTIRPILRRLTKKKKTKLRNSFLLMRTIFADWSDGKEPDDISVQAKNQKIETSIQTKTVGITFTQNITLQIILETLRSVIGKKGEIINNKELTGGEIKDLEEFENLLWIFPYLLNYVDIIQVSSNFSHLWFRELYLELTNNIQFPVEFSLPWILARHSLSMRTSHLSELSLYPLSLYNDAAEQSLNFLEQQYLFEEIEAEVNLCFDQLVFQLGEEIFHYYKYLASTMMIDNEYRAEIRKIDNKLDRLIAPKTRYQTLLMQRHVTLLGRTVNFSNLLTQKINNILRENINAAIQIFESSDATGIIQLDEMLQSIQNTHNLLSQYLFLDSFENMLSEINESTSLVSLQNRITLHFLFELVEDIIPNFVFNSTTQRFLRAPRSFVHETLRDPPPKVPNAFLYGSKTLNEYFENINRLRCEFFGAPHIISFLKVSGEKDLPLIVQECLTNSALKTQNILAPYVEELLSGISTKTNLPSLDYGIDGCFGYFVVPLDVIRQYEELEPGVFQNFRELGNTIALMRLFEHVIPVMNFQTFINSAPFVGVVPPSKKKINKDKKDDDNDNNDNDDDNTLLFLDNAVQNLTLKNDNENILKSSLAAKDLLSFTQETTSIYSKEVKPMSLFKAVLEHTNKMLDPVRDKWLGDTTPGLFNISRSNEFYRLWSCLQFMFCLPPDEKTDPKNAQKTFTYQQLFGDGIAWAGATIIYFLNQRELFNSLDFSYHILYANSVLKDKATKQEHLIFLENAKYIQDLNNTIFSLLDFYYPVQNSLSYELEPPTDEEIQKIQKDLLGTQKFIN</sequence>
<dbReference type="OMA" id="INICNAY"/>
<dbReference type="PANTHER" id="PTHR12195">
    <property type="entry name" value="CYTOPLASMIC FMR1-INTERACTING PROTEIN-RELATED"/>
    <property type="match status" value="1"/>
</dbReference>
<keyword evidence="3" id="KW-1185">Reference proteome</keyword>
<protein>
    <submittedName>
        <fullName evidence="2">Cytoplasmic fmr1-interacting protein-related</fullName>
    </submittedName>
</protein>
<dbReference type="InterPro" id="IPR008081">
    <property type="entry name" value="Cytoplasmic_FMR1-int"/>
</dbReference>
<dbReference type="GO" id="GO:0031267">
    <property type="term" value="F:small GTPase binding"/>
    <property type="evidence" value="ECO:0007669"/>
    <property type="project" value="InterPro"/>
</dbReference>
<dbReference type="AlphaFoldDB" id="A0A9Q0LTF8"/>
<dbReference type="GO" id="GO:0030833">
    <property type="term" value="P:regulation of actin filament polymerization"/>
    <property type="evidence" value="ECO:0007669"/>
    <property type="project" value="InterPro"/>
</dbReference>
<accession>A0A9Q0LTF8</accession>
<dbReference type="EMBL" id="JAPDFW010000054">
    <property type="protein sequence ID" value="KAJ5078385.1"/>
    <property type="molecule type" value="Genomic_DNA"/>
</dbReference>
<dbReference type="OrthoDB" id="10265867at2759"/>
<evidence type="ECO:0000256" key="1">
    <source>
        <dbReference type="SAM" id="MobiDB-lite"/>
    </source>
</evidence>
<dbReference type="PIRSF" id="PIRSF008153">
    <property type="entry name" value="FMR1_interacting"/>
    <property type="match status" value="1"/>
</dbReference>
<comment type="caution">
    <text evidence="2">The sequence shown here is derived from an EMBL/GenBank/DDBJ whole genome shotgun (WGS) entry which is preliminary data.</text>
</comment>
<dbReference type="PRINTS" id="PR01698">
    <property type="entry name" value="CYTOFMRPINTP"/>
</dbReference>
<reference evidence="2" key="1">
    <citation type="submission" date="2022-10" db="EMBL/GenBank/DDBJ databases">
        <title>Novel sulphate-reducing endosymbionts in the free-living metamonad Anaeramoeba.</title>
        <authorList>
            <person name="Jerlstrom-Hultqvist J."/>
            <person name="Cepicka I."/>
            <person name="Gallot-Lavallee L."/>
            <person name="Salas-Leiva D."/>
            <person name="Curtis B.A."/>
            <person name="Zahonova K."/>
            <person name="Pipaliya S."/>
            <person name="Dacks J."/>
            <person name="Roger A.J."/>
        </authorList>
    </citation>
    <scope>NUCLEOTIDE SEQUENCE</scope>
    <source>
        <strain evidence="2">BMAN</strain>
    </source>
</reference>
<name>A0A9Q0LTF8_ANAIG</name>
<feature type="region of interest" description="Disordered" evidence="1">
    <location>
        <begin position="1026"/>
        <end position="1045"/>
    </location>
</feature>
<dbReference type="Pfam" id="PF05994">
    <property type="entry name" value="FragX_IP"/>
    <property type="match status" value="1"/>
</dbReference>
<gene>
    <name evidence="2" type="ORF">M0811_05173</name>
</gene>
<organism evidence="2 3">
    <name type="scientific">Anaeramoeba ignava</name>
    <name type="common">Anaerobic marine amoeba</name>
    <dbReference type="NCBI Taxonomy" id="1746090"/>
    <lineage>
        <taxon>Eukaryota</taxon>
        <taxon>Metamonada</taxon>
        <taxon>Anaeramoebidae</taxon>
        <taxon>Anaeramoeba</taxon>
    </lineage>
</organism>
<dbReference type="Proteomes" id="UP001149090">
    <property type="component" value="Unassembled WGS sequence"/>
</dbReference>
<evidence type="ECO:0000313" key="3">
    <source>
        <dbReference type="Proteomes" id="UP001149090"/>
    </source>
</evidence>
<evidence type="ECO:0000313" key="2">
    <source>
        <dbReference type="EMBL" id="KAJ5078385.1"/>
    </source>
</evidence>
<feature type="compositionally biased region" description="Acidic residues" evidence="1">
    <location>
        <begin position="1036"/>
        <end position="1045"/>
    </location>
</feature>
<proteinExistence type="predicted"/>